<dbReference type="InterPro" id="IPR003959">
    <property type="entry name" value="ATPase_AAA_core"/>
</dbReference>
<dbReference type="Pfam" id="PF24496">
    <property type="entry name" value="DUF7588"/>
    <property type="match status" value="1"/>
</dbReference>
<evidence type="ECO:0000313" key="6">
    <source>
        <dbReference type="Proteomes" id="UP001459277"/>
    </source>
</evidence>
<dbReference type="InterPro" id="IPR050747">
    <property type="entry name" value="Mitochondrial_chaperone_BCS1"/>
</dbReference>
<evidence type="ECO:0008006" key="7">
    <source>
        <dbReference type="Google" id="ProtNLM"/>
    </source>
</evidence>
<feature type="domain" description="DUF7588" evidence="4">
    <location>
        <begin position="572"/>
        <end position="632"/>
    </location>
</feature>
<dbReference type="Pfam" id="PF00004">
    <property type="entry name" value="AAA"/>
    <property type="match status" value="1"/>
</dbReference>
<feature type="compositionally biased region" description="Polar residues" evidence="2">
    <location>
        <begin position="531"/>
        <end position="545"/>
    </location>
</feature>
<keyword evidence="6" id="KW-1185">Reference proteome</keyword>
<evidence type="ECO:0000313" key="5">
    <source>
        <dbReference type="EMBL" id="KAK9989318.1"/>
    </source>
</evidence>
<sequence length="1210" mass="140052">MDVLGSYLDDIVDRYERIQKADKVVKIYTCKEKNRDRVVYHEQDRDRNVNWSYVNLEHSATFEKLAMNPEQKEMLKDDLDRFLGGKDLYKKVGKSWKRGYLLYGPPGTGKSSLIAAMANYLKFNIYDLNLTAALSNEDLRSILLSTTDRSILIVKMLSKLFRSNSTSSLASRSTSLPEIPQQSGIINSEEYEVQDLDLKLGDWNLPKVPTKQFYKSSSWNLNSFKTDFHVRTIEQVYGINKEYETCYLFSPDQIKAHINKGFHFIHIGLVQVGVKPLIRSGLNNSVLLALRDTRHVRFDDSLLGTVQASLSNGPVHFDCFPNFTVHIHDKNVLQALTLNIKTHGTLVTQGTSQIALIYRVYYKCIKTNMNVGALDRKKVGETLLIQTNIHDAKIKVPRTLRWDEISFPDDWKLHNENHPLLIQEVDQDPELDFVQQLADGSVRLSFDKSRFRTPLDDYRPRSPIDLSRIPSRQPPILLRDKPASQASSSRPLAPFPRSRRDLSADFQGVKNRSQVSTPCYTAKNDSVIDQGDNNSQKVGSPSGTDMENPDIQYPYQDYELKTLRKEFKPDMKFLGEEFDLGKNKAKREAYKANHTREQKVKVLNAWIEFMKEVQEHIFFFEYFENYYKRHKKACVLTKTDWIKEDTKEVVKSSHPPVAAITFKYRNQDVTATPFRFPSGEEKIVRKVIEQNNYTNQCLGVIGKQLDRVEEKIENKVILQPGSPSKPIIEKPLVKLPTARQTSIKPKDVTALELVNQKLEELHKLVKKEPSTSSPSKGEETVITLQETPIPIHLSENPVNDVLKFNLEENLAKDSYGINSNFPYPTKTILDLLQSAFLLDNNDLFQRTLKTMKNHIENLEARNDHLTSLLFGKEKVRSKDKTVLMGTCFARLSLKTQASVRSAFANLPGELQVRILGSKAMSESLDLWFRHFRVLVTTRYYDPNDPDIDHTTLLNYEVENAMSTSRWEAYFGNSLRIYEREKHPFPGLLINYSDFLEDEYEDNQMNPHWLSQMFEYGFVRFIKLTNHNQVSQLPAIIKDTVNKISGSYTTIRCWSTLPEWELNHWATVQPSKHLVLIGGYSYQGPWFEGNTFLSYKEPKALADCWRSFFSHEIRRVARELWKNYHFVGSTGRISIFTNRPYYESIPQIPWYAECNPRQFLTPGKNSEYEPLIYCGLCERFTTYHEHACNNDPPWVPQDDDLSWYDDYIGNW</sequence>
<comment type="caution">
    <text evidence="5">The sequence shown here is derived from an EMBL/GenBank/DDBJ whole genome shotgun (WGS) entry which is preliminary data.</text>
</comment>
<dbReference type="Proteomes" id="UP001459277">
    <property type="component" value="Unassembled WGS sequence"/>
</dbReference>
<dbReference type="AlphaFoldDB" id="A0AAW2BUH8"/>
<dbReference type="GO" id="GO:0005524">
    <property type="term" value="F:ATP binding"/>
    <property type="evidence" value="ECO:0007669"/>
    <property type="project" value="InterPro"/>
</dbReference>
<feature type="domain" description="ATPase AAA-type core" evidence="3">
    <location>
        <begin position="100"/>
        <end position="165"/>
    </location>
</feature>
<dbReference type="InterPro" id="IPR028919">
    <property type="entry name" value="Viral_movement"/>
</dbReference>
<evidence type="ECO:0000259" key="3">
    <source>
        <dbReference type="Pfam" id="PF00004"/>
    </source>
</evidence>
<evidence type="ECO:0000256" key="1">
    <source>
        <dbReference type="SAM" id="Coils"/>
    </source>
</evidence>
<dbReference type="InterPro" id="IPR056010">
    <property type="entry name" value="DUF7588"/>
</dbReference>
<accession>A0AAW2BUH8</accession>
<dbReference type="GO" id="GO:0016887">
    <property type="term" value="F:ATP hydrolysis activity"/>
    <property type="evidence" value="ECO:0007669"/>
    <property type="project" value="InterPro"/>
</dbReference>
<protein>
    <recommendedName>
        <fullName evidence="7">ATPase AAA-type core domain-containing protein</fullName>
    </recommendedName>
</protein>
<dbReference type="Pfam" id="PF01107">
    <property type="entry name" value="MP"/>
    <property type="match status" value="1"/>
</dbReference>
<feature type="region of interest" description="Disordered" evidence="2">
    <location>
        <begin position="457"/>
        <end position="499"/>
    </location>
</feature>
<dbReference type="PANTHER" id="PTHR23070">
    <property type="entry name" value="BCS1 AAA-TYPE ATPASE"/>
    <property type="match status" value="1"/>
</dbReference>
<evidence type="ECO:0000259" key="4">
    <source>
        <dbReference type="Pfam" id="PF24496"/>
    </source>
</evidence>
<dbReference type="InterPro" id="IPR027417">
    <property type="entry name" value="P-loop_NTPase"/>
</dbReference>
<reference evidence="5 6" key="1">
    <citation type="submission" date="2024-01" db="EMBL/GenBank/DDBJ databases">
        <title>A telomere-to-telomere, gap-free genome of sweet tea (Lithocarpus litseifolius).</title>
        <authorList>
            <person name="Zhou J."/>
        </authorList>
    </citation>
    <scope>NUCLEOTIDE SEQUENCE [LARGE SCALE GENOMIC DNA]</scope>
    <source>
        <strain evidence="5">Zhou-2022a</strain>
        <tissue evidence="5">Leaf</tissue>
    </source>
</reference>
<proteinExistence type="predicted"/>
<name>A0AAW2BUH8_9ROSI</name>
<feature type="coiled-coil region" evidence="1">
    <location>
        <begin position="841"/>
        <end position="868"/>
    </location>
</feature>
<dbReference type="SUPFAM" id="SSF52540">
    <property type="entry name" value="P-loop containing nucleoside triphosphate hydrolases"/>
    <property type="match status" value="1"/>
</dbReference>
<dbReference type="Gene3D" id="3.40.50.300">
    <property type="entry name" value="P-loop containing nucleotide triphosphate hydrolases"/>
    <property type="match status" value="1"/>
</dbReference>
<organism evidence="5 6">
    <name type="scientific">Lithocarpus litseifolius</name>
    <dbReference type="NCBI Taxonomy" id="425828"/>
    <lineage>
        <taxon>Eukaryota</taxon>
        <taxon>Viridiplantae</taxon>
        <taxon>Streptophyta</taxon>
        <taxon>Embryophyta</taxon>
        <taxon>Tracheophyta</taxon>
        <taxon>Spermatophyta</taxon>
        <taxon>Magnoliopsida</taxon>
        <taxon>eudicotyledons</taxon>
        <taxon>Gunneridae</taxon>
        <taxon>Pentapetalae</taxon>
        <taxon>rosids</taxon>
        <taxon>fabids</taxon>
        <taxon>Fagales</taxon>
        <taxon>Fagaceae</taxon>
        <taxon>Lithocarpus</taxon>
    </lineage>
</organism>
<gene>
    <name evidence="5" type="ORF">SO802_029557</name>
</gene>
<evidence type="ECO:0000256" key="2">
    <source>
        <dbReference type="SAM" id="MobiDB-lite"/>
    </source>
</evidence>
<dbReference type="EMBL" id="JAZDWU010000010">
    <property type="protein sequence ID" value="KAK9989318.1"/>
    <property type="molecule type" value="Genomic_DNA"/>
</dbReference>
<feature type="region of interest" description="Disordered" evidence="2">
    <location>
        <begin position="523"/>
        <end position="550"/>
    </location>
</feature>
<keyword evidence="1" id="KW-0175">Coiled coil</keyword>